<keyword evidence="3 5" id="KW-0732">Signal</keyword>
<evidence type="ECO:0000259" key="6">
    <source>
        <dbReference type="Pfam" id="PF13458"/>
    </source>
</evidence>
<dbReference type="AlphaFoldDB" id="A0A1H9D471"/>
<evidence type="ECO:0000256" key="3">
    <source>
        <dbReference type="ARBA" id="ARBA00022729"/>
    </source>
</evidence>
<evidence type="ECO:0000256" key="1">
    <source>
        <dbReference type="ARBA" id="ARBA00010062"/>
    </source>
</evidence>
<dbReference type="GO" id="GO:0006865">
    <property type="term" value="P:amino acid transport"/>
    <property type="evidence" value="ECO:0007669"/>
    <property type="project" value="UniProtKB-KW"/>
</dbReference>
<feature type="domain" description="Leucine-binding protein" evidence="6">
    <location>
        <begin position="30"/>
        <end position="374"/>
    </location>
</feature>
<evidence type="ECO:0000313" key="7">
    <source>
        <dbReference type="EMBL" id="SEQ08290.1"/>
    </source>
</evidence>
<dbReference type="STRING" id="89093.SAMN04488558_10522"/>
<evidence type="ECO:0000256" key="4">
    <source>
        <dbReference type="ARBA" id="ARBA00022970"/>
    </source>
</evidence>
<evidence type="ECO:0000256" key="2">
    <source>
        <dbReference type="ARBA" id="ARBA00022448"/>
    </source>
</evidence>
<dbReference type="InterPro" id="IPR000709">
    <property type="entry name" value="Leu_Ile_Val-bd"/>
</dbReference>
<dbReference type="InterPro" id="IPR028081">
    <property type="entry name" value="Leu-bd"/>
</dbReference>
<keyword evidence="8" id="KW-1185">Reference proteome</keyword>
<dbReference type="EMBL" id="FOEN01000005">
    <property type="protein sequence ID" value="SEQ08290.1"/>
    <property type="molecule type" value="Genomic_DNA"/>
</dbReference>
<reference evidence="7 8" key="1">
    <citation type="submission" date="2016-10" db="EMBL/GenBank/DDBJ databases">
        <authorList>
            <person name="de Groot N.N."/>
        </authorList>
    </citation>
    <scope>NUCLEOTIDE SEQUENCE [LARGE SCALE GENOMIC DNA]</scope>
    <source>
        <strain evidence="7 8">DSM 15695</strain>
    </source>
</reference>
<feature type="chain" id="PRO_5039295183" evidence="5">
    <location>
        <begin position="27"/>
        <end position="385"/>
    </location>
</feature>
<dbReference type="Pfam" id="PF13458">
    <property type="entry name" value="Peripla_BP_6"/>
    <property type="match status" value="1"/>
</dbReference>
<accession>A0A1H9D471</accession>
<evidence type="ECO:0000256" key="5">
    <source>
        <dbReference type="SAM" id="SignalP"/>
    </source>
</evidence>
<dbReference type="PANTHER" id="PTHR30483:SF6">
    <property type="entry name" value="PERIPLASMIC BINDING PROTEIN OF ABC TRANSPORTER FOR NATURAL AMINO ACIDS"/>
    <property type="match status" value="1"/>
</dbReference>
<organism evidence="7 8">
    <name type="scientific">Ignavigranum ruoffiae</name>
    <dbReference type="NCBI Taxonomy" id="89093"/>
    <lineage>
        <taxon>Bacteria</taxon>
        <taxon>Bacillati</taxon>
        <taxon>Bacillota</taxon>
        <taxon>Bacilli</taxon>
        <taxon>Lactobacillales</taxon>
        <taxon>Aerococcaceae</taxon>
        <taxon>Ignavigranum</taxon>
    </lineage>
</organism>
<dbReference type="PRINTS" id="PR00337">
    <property type="entry name" value="LEUILEVALBP"/>
</dbReference>
<dbReference type="CDD" id="cd06347">
    <property type="entry name" value="PBP1_ABC_LivK_ligand_binding-like"/>
    <property type="match status" value="1"/>
</dbReference>
<comment type="similarity">
    <text evidence="1">Belongs to the leucine-binding protein family.</text>
</comment>
<proteinExistence type="inferred from homology"/>
<keyword evidence="2" id="KW-0813">Transport</keyword>
<dbReference type="InterPro" id="IPR051010">
    <property type="entry name" value="BCAA_transport"/>
</dbReference>
<evidence type="ECO:0000313" key="8">
    <source>
        <dbReference type="Proteomes" id="UP000198833"/>
    </source>
</evidence>
<dbReference type="InterPro" id="IPR028082">
    <property type="entry name" value="Peripla_BP_I"/>
</dbReference>
<sequence>MMCRKMFAALLPTLLLLNPLSSSVAAAEDTVKIGGNFELTGGAASYGTPMDEATQLAIELKNADGGIKGKQIEYINYDNKSDLTEATSVATRLIDQGVHAILGPAPTGDAKATIPVVSQAGLPSIFPAVTGNGVTLDSSGKVLDWIFRVCFEDQYQGKAAGAYVVDQLGAKKVAILVDQSLDYSQGLAKAFQAELEAKGGQVVAQEAYASGDTDFSAVLTSLLVQDFDVLYVPGYYTEVGLLIKQAREMGLNQIIVGGDGLASPTLVELAGAENVNDLYYTSHFSSNSDSAEVQAFLKAYQDKYGKEPDTFAALAFDAANLMMDAMERADSLDAKDIKQALEETKAFTGVTGTFDMDRDHNPIKPALMLKLTNGKVEAVEEVLVQ</sequence>
<name>A0A1H9D471_9LACT</name>
<dbReference type="RefSeq" id="WP_234971678.1">
    <property type="nucleotide sequence ID" value="NZ_FOEN01000005.1"/>
</dbReference>
<dbReference type="SUPFAM" id="SSF53822">
    <property type="entry name" value="Periplasmic binding protein-like I"/>
    <property type="match status" value="1"/>
</dbReference>
<dbReference type="Gene3D" id="3.40.50.2300">
    <property type="match status" value="2"/>
</dbReference>
<dbReference type="Proteomes" id="UP000198833">
    <property type="component" value="Unassembled WGS sequence"/>
</dbReference>
<keyword evidence="4" id="KW-0029">Amino-acid transport</keyword>
<gene>
    <name evidence="7" type="ORF">SAMN04488558_10522</name>
</gene>
<dbReference type="PANTHER" id="PTHR30483">
    <property type="entry name" value="LEUCINE-SPECIFIC-BINDING PROTEIN"/>
    <property type="match status" value="1"/>
</dbReference>
<feature type="signal peptide" evidence="5">
    <location>
        <begin position="1"/>
        <end position="26"/>
    </location>
</feature>
<protein>
    <submittedName>
        <fullName evidence="7">Branched-chain amino acid transport system substrate-binding protein</fullName>
    </submittedName>
</protein>